<keyword evidence="1" id="KW-0442">Lipid degradation</keyword>
<dbReference type="InterPro" id="IPR050301">
    <property type="entry name" value="NTE"/>
</dbReference>
<dbReference type="OrthoDB" id="15478at2759"/>
<feature type="compositionally biased region" description="Polar residues" evidence="2">
    <location>
        <begin position="31"/>
        <end position="65"/>
    </location>
</feature>
<dbReference type="PROSITE" id="PS50222">
    <property type="entry name" value="EF_HAND_2"/>
    <property type="match status" value="1"/>
</dbReference>
<keyword evidence="3" id="KW-0472">Membrane</keyword>
<dbReference type="Proteomes" id="UP000693970">
    <property type="component" value="Unassembled WGS sequence"/>
</dbReference>
<feature type="compositionally biased region" description="Basic and acidic residues" evidence="2">
    <location>
        <begin position="501"/>
        <end position="520"/>
    </location>
</feature>
<feature type="active site" description="Proton acceptor" evidence="1">
    <location>
        <position position="797"/>
    </location>
</feature>
<comment type="caution">
    <text evidence="1">Lacks conserved residue(s) required for the propagation of feature annotation.</text>
</comment>
<feature type="region of interest" description="Disordered" evidence="2">
    <location>
        <begin position="1"/>
        <end position="91"/>
    </location>
</feature>
<keyword evidence="3" id="KW-0812">Transmembrane</keyword>
<feature type="short sequence motif" description="GXSXG" evidence="1">
    <location>
        <begin position="650"/>
        <end position="654"/>
    </location>
</feature>
<feature type="domain" description="PNPLA" evidence="5">
    <location>
        <begin position="619"/>
        <end position="810"/>
    </location>
</feature>
<evidence type="ECO:0000259" key="4">
    <source>
        <dbReference type="PROSITE" id="PS50222"/>
    </source>
</evidence>
<dbReference type="AlphaFoldDB" id="A0A9K3LLK5"/>
<dbReference type="InterPro" id="IPR021771">
    <property type="entry name" value="Triacylglycerol_lipase_N"/>
</dbReference>
<keyword evidence="7" id="KW-1185">Reference proteome</keyword>
<gene>
    <name evidence="6" type="ORF">IV203_037509</name>
</gene>
<dbReference type="Pfam" id="PF11815">
    <property type="entry name" value="DUF3336"/>
    <property type="match status" value="1"/>
</dbReference>
<feature type="transmembrane region" description="Helical" evidence="3">
    <location>
        <begin position="258"/>
        <end position="276"/>
    </location>
</feature>
<comment type="caution">
    <text evidence="6">The sequence shown here is derived from an EMBL/GenBank/DDBJ whole genome shotgun (WGS) entry which is preliminary data.</text>
</comment>
<evidence type="ECO:0000256" key="2">
    <source>
        <dbReference type="SAM" id="MobiDB-lite"/>
    </source>
</evidence>
<organism evidence="6 7">
    <name type="scientific">Nitzschia inconspicua</name>
    <dbReference type="NCBI Taxonomy" id="303405"/>
    <lineage>
        <taxon>Eukaryota</taxon>
        <taxon>Sar</taxon>
        <taxon>Stramenopiles</taxon>
        <taxon>Ochrophyta</taxon>
        <taxon>Bacillariophyta</taxon>
        <taxon>Bacillariophyceae</taxon>
        <taxon>Bacillariophycidae</taxon>
        <taxon>Bacillariales</taxon>
        <taxon>Bacillariaceae</taxon>
        <taxon>Nitzschia</taxon>
    </lineage>
</organism>
<feature type="active site" description="Nucleophile" evidence="1">
    <location>
        <position position="652"/>
    </location>
</feature>
<evidence type="ECO:0000256" key="3">
    <source>
        <dbReference type="SAM" id="Phobius"/>
    </source>
</evidence>
<keyword evidence="3" id="KW-1133">Transmembrane helix</keyword>
<feature type="region of interest" description="Disordered" evidence="2">
    <location>
        <begin position="499"/>
        <end position="531"/>
    </location>
</feature>
<feature type="domain" description="EF-hand" evidence="4">
    <location>
        <begin position="191"/>
        <end position="226"/>
    </location>
</feature>
<proteinExistence type="predicted"/>
<dbReference type="EMBL" id="JAGRRH010000009">
    <property type="protein sequence ID" value="KAG7364307.1"/>
    <property type="molecule type" value="Genomic_DNA"/>
</dbReference>
<name>A0A9K3LLK5_9STRA</name>
<dbReference type="GO" id="GO:0005509">
    <property type="term" value="F:calcium ion binding"/>
    <property type="evidence" value="ECO:0007669"/>
    <property type="project" value="InterPro"/>
</dbReference>
<evidence type="ECO:0000259" key="5">
    <source>
        <dbReference type="PROSITE" id="PS51635"/>
    </source>
</evidence>
<dbReference type="InterPro" id="IPR002048">
    <property type="entry name" value="EF_hand_dom"/>
</dbReference>
<feature type="compositionally biased region" description="Low complexity" evidence="2">
    <location>
        <begin position="69"/>
        <end position="89"/>
    </location>
</feature>
<keyword evidence="1" id="KW-0443">Lipid metabolism</keyword>
<sequence>MTENVPAMSMEENGNKARGVKGRITDDDADNPSSHGSTASPSAQNDVSKIVNDDNNQPTTSTQPDHQLHSSFTSPTDTTTDGGSNTNNHSKMDPESIYEFYKEHIFPAIMSSFPILVRRIWNDAISWIALAAHQLYLFILPTWWKEQDQRQQISRGDGENDGSNMVEKYQQWLLNTQKQLWDQAVASSNRVNATVAEFMLQHFDTNNDGHISANELLNMTELFEKLPQTTTVISRAPESFWMWFSREWPLMDWKVGVFLWQTFGGLLLVIAVLSIVPGRLHSWSGKILRWPILGLTYLLIGVELIVYIVIRVVIRVAETIFATPKHRALRRKMAAAESYEEWYQYAAALDLSQKRDKWQRSISDSTSYQYNWPLIQQLMADMKEARQKQDVILAMAVLQQCTRKNVGGIMSEDLFTKTYTGEPKFIVIEFIGEVTKTMHWVTDQVMSADPNGDVRLESDRNSDDLKTYEKSFQHKSRNEREHLWQSLIGLAINVATLNFHPGDDDAKKTGKENKNKEGMSKELNSSPKAAATKQLERLEPTTLIGSPTRSTAHMSSMDDVNLCYTSSGDLISAATLGTEAESEGAPSHRSTGAVPTMAHREQLLVFLKRARAAYGRTALCLSGGAMMGLYHFGHLQGLMETDCLPNIVSGCSAGSVIGAVLCTRTNDELQHDLDPQVIGPHMKCFNRSWSDRIVSLWKTGNLFSEKDWQKMIQWFTCGNMTFEEAYHKTGRIFCIALAATTKKTPPVLINYISAPNVTIASAVVASAAVPGFVAPQQLQIKDADGTVRSAGPETYFDGSIRHDIPTAGLSEMLNCQFFVACQCNPHIVPFFFDPKGGVGRPSRWSSGDRGASWRGGFLLAALEMYLKNDMKAKHVFLRDLDAAVSFTGTMLTQSFEGSTTIVPRVRLRDFFTLFSDPSVDSLYHYNQVGAVAAYQHAAMIRLHYRLADALDECIEKLEKGRKEDEQLNSSFQVKVSRRASFDMSKKIARAMAQMEVPGENQNMPDVIAAALQERLESDSTSLSDGSTN</sequence>
<dbReference type="PROSITE" id="PS00018">
    <property type="entry name" value="EF_HAND_1"/>
    <property type="match status" value="1"/>
</dbReference>
<dbReference type="InterPro" id="IPR002641">
    <property type="entry name" value="PNPLA_dom"/>
</dbReference>
<dbReference type="GO" id="GO:0016042">
    <property type="term" value="P:lipid catabolic process"/>
    <property type="evidence" value="ECO:0007669"/>
    <property type="project" value="UniProtKB-UniRule"/>
</dbReference>
<evidence type="ECO:0000256" key="1">
    <source>
        <dbReference type="PROSITE-ProRule" id="PRU01161"/>
    </source>
</evidence>
<reference evidence="6" key="2">
    <citation type="submission" date="2021-04" db="EMBL/GenBank/DDBJ databases">
        <authorList>
            <person name="Podell S."/>
        </authorList>
    </citation>
    <scope>NUCLEOTIDE SEQUENCE</scope>
    <source>
        <strain evidence="6">Hildebrandi</strain>
    </source>
</reference>
<dbReference type="InterPro" id="IPR018247">
    <property type="entry name" value="EF_Hand_1_Ca_BS"/>
</dbReference>
<dbReference type="PROSITE" id="PS51635">
    <property type="entry name" value="PNPLA"/>
    <property type="match status" value="1"/>
</dbReference>
<dbReference type="PANTHER" id="PTHR14226">
    <property type="entry name" value="NEUROPATHY TARGET ESTERASE/SWISS CHEESE D.MELANOGASTER"/>
    <property type="match status" value="1"/>
</dbReference>
<protein>
    <submittedName>
        <fullName evidence="6">Patatin-like phospholipase</fullName>
    </submittedName>
</protein>
<dbReference type="Pfam" id="PF01734">
    <property type="entry name" value="Patatin"/>
    <property type="match status" value="1"/>
</dbReference>
<reference evidence="6" key="1">
    <citation type="journal article" date="2021" name="Sci. Rep.">
        <title>Diploid genomic architecture of Nitzschia inconspicua, an elite biomass production diatom.</title>
        <authorList>
            <person name="Oliver A."/>
            <person name="Podell S."/>
            <person name="Pinowska A."/>
            <person name="Traller J.C."/>
            <person name="Smith S.R."/>
            <person name="McClure R."/>
            <person name="Beliaev A."/>
            <person name="Bohutskyi P."/>
            <person name="Hill E.A."/>
            <person name="Rabines A."/>
            <person name="Zheng H."/>
            <person name="Allen L.Z."/>
            <person name="Kuo A."/>
            <person name="Grigoriev I.V."/>
            <person name="Allen A.E."/>
            <person name="Hazlebeck D."/>
            <person name="Allen E.E."/>
        </authorList>
    </citation>
    <scope>NUCLEOTIDE SEQUENCE</scope>
    <source>
        <strain evidence="6">Hildebrandi</strain>
    </source>
</reference>
<dbReference type="GO" id="GO:0004806">
    <property type="term" value="F:triacylglycerol lipase activity"/>
    <property type="evidence" value="ECO:0007669"/>
    <property type="project" value="InterPro"/>
</dbReference>
<evidence type="ECO:0000313" key="6">
    <source>
        <dbReference type="EMBL" id="KAG7364307.1"/>
    </source>
</evidence>
<evidence type="ECO:0000313" key="7">
    <source>
        <dbReference type="Proteomes" id="UP000693970"/>
    </source>
</evidence>
<feature type="transmembrane region" description="Helical" evidence="3">
    <location>
        <begin position="288"/>
        <end position="310"/>
    </location>
</feature>
<accession>A0A9K3LLK5</accession>
<keyword evidence="1" id="KW-0378">Hydrolase</keyword>
<dbReference type="PANTHER" id="PTHR14226:SF66">
    <property type="entry name" value="TRIACYLGLYCEROL LIPASE PTL2"/>
    <property type="match status" value="1"/>
</dbReference>